<evidence type="ECO:0000256" key="5">
    <source>
        <dbReference type="SAM" id="Phobius"/>
    </source>
</evidence>
<evidence type="ECO:0000256" key="4">
    <source>
        <dbReference type="ARBA" id="ARBA00022840"/>
    </source>
</evidence>
<protein>
    <submittedName>
        <fullName evidence="6">Uncharacterized protein</fullName>
    </submittedName>
</protein>
<dbReference type="InterPro" id="IPR050173">
    <property type="entry name" value="ABC_transporter_C-like"/>
</dbReference>
<keyword evidence="3" id="KW-0547">Nucleotide-binding</keyword>
<dbReference type="AlphaFoldDB" id="A0A7R9CUV9"/>
<comment type="subcellular location">
    <subcellularLocation>
        <location evidence="1">Membrane</location>
        <topology evidence="1">Multi-pass membrane protein</topology>
    </subcellularLocation>
</comment>
<dbReference type="EMBL" id="OD001701">
    <property type="protein sequence ID" value="CAD7402900.1"/>
    <property type="molecule type" value="Genomic_DNA"/>
</dbReference>
<reference evidence="6" key="1">
    <citation type="submission" date="2020-11" db="EMBL/GenBank/DDBJ databases">
        <authorList>
            <person name="Tran Van P."/>
        </authorList>
    </citation>
    <scope>NUCLEOTIDE SEQUENCE</scope>
</reference>
<name>A0A7R9CUV9_TIMPO</name>
<proteinExistence type="inferred from homology"/>
<dbReference type="GO" id="GO:0016020">
    <property type="term" value="C:membrane"/>
    <property type="evidence" value="ECO:0007669"/>
    <property type="project" value="UniProtKB-SubCell"/>
</dbReference>
<accession>A0A7R9CUV9</accession>
<organism evidence="6">
    <name type="scientific">Timema poppense</name>
    <name type="common">Walking stick</name>
    <dbReference type="NCBI Taxonomy" id="170557"/>
    <lineage>
        <taxon>Eukaryota</taxon>
        <taxon>Metazoa</taxon>
        <taxon>Ecdysozoa</taxon>
        <taxon>Arthropoda</taxon>
        <taxon>Hexapoda</taxon>
        <taxon>Insecta</taxon>
        <taxon>Pterygota</taxon>
        <taxon>Neoptera</taxon>
        <taxon>Polyneoptera</taxon>
        <taxon>Phasmatodea</taxon>
        <taxon>Timematodea</taxon>
        <taxon>Timematoidea</taxon>
        <taxon>Timematidae</taxon>
        <taxon>Timema</taxon>
    </lineage>
</organism>
<dbReference type="GO" id="GO:0042626">
    <property type="term" value="F:ATPase-coupled transmembrane transporter activity"/>
    <property type="evidence" value="ECO:0007669"/>
    <property type="project" value="TreeGrafter"/>
</dbReference>
<dbReference type="GO" id="GO:0005524">
    <property type="term" value="F:ATP binding"/>
    <property type="evidence" value="ECO:0007669"/>
    <property type="project" value="UniProtKB-KW"/>
</dbReference>
<gene>
    <name evidence="6" type="ORF">TPSB3V08_LOCUS3782</name>
</gene>
<evidence type="ECO:0000256" key="3">
    <source>
        <dbReference type="ARBA" id="ARBA00022741"/>
    </source>
</evidence>
<feature type="transmembrane region" description="Helical" evidence="5">
    <location>
        <begin position="88"/>
        <end position="106"/>
    </location>
</feature>
<dbReference type="PANTHER" id="PTHR24223">
    <property type="entry name" value="ATP-BINDING CASSETTE SUB-FAMILY C"/>
    <property type="match status" value="1"/>
</dbReference>
<keyword evidence="5" id="KW-0812">Transmembrane</keyword>
<keyword evidence="5" id="KW-1133">Transmembrane helix</keyword>
<keyword evidence="4" id="KW-0067">ATP-binding</keyword>
<comment type="similarity">
    <text evidence="2">Belongs to the ABC transporter superfamily. ABCC family. Conjugate transporter (TC 3.A.1.208) subfamily.</text>
</comment>
<sequence>MESETTKNKVNPREDANIFSVIFFIWTIKLFKTGYSKAIEEEDLFETLKEDRSKLLGNNLEKNWMKEVERAGAIKTNASLFRALVKTFSWDFVILGLFVFANDIIIRFGHLKTAKAQNLIDLRALVIQKRLVLGLSQKYIQ</sequence>
<evidence type="ECO:0000313" key="6">
    <source>
        <dbReference type="EMBL" id="CAD7402900.1"/>
    </source>
</evidence>
<evidence type="ECO:0000256" key="2">
    <source>
        <dbReference type="ARBA" id="ARBA00009726"/>
    </source>
</evidence>
<dbReference type="PANTHER" id="PTHR24223:SF456">
    <property type="entry name" value="MULTIDRUG RESISTANCE-ASSOCIATED PROTEIN LETHAL(2)03659"/>
    <property type="match status" value="1"/>
</dbReference>
<evidence type="ECO:0000256" key="1">
    <source>
        <dbReference type="ARBA" id="ARBA00004141"/>
    </source>
</evidence>
<keyword evidence="5" id="KW-0472">Membrane</keyword>